<evidence type="ECO:0000313" key="1">
    <source>
        <dbReference type="EMBL" id="TVU23849.1"/>
    </source>
</evidence>
<accession>A0A5J9UJ91</accession>
<evidence type="ECO:0000313" key="2">
    <source>
        <dbReference type="Proteomes" id="UP000324897"/>
    </source>
</evidence>
<protein>
    <submittedName>
        <fullName evidence="1">Uncharacterized protein</fullName>
    </submittedName>
</protein>
<sequence length="83" mass="9697">MSHGLVMATKKLMDISLPVAFYWHFESCVRSKMLQLRLCYRKRFSPNSYGEDAVGSRLLRWVAGVVHTMLSMRPHGIQQELHY</sequence>
<comment type="caution">
    <text evidence="1">The sequence shown here is derived from an EMBL/GenBank/DDBJ whole genome shotgun (WGS) entry which is preliminary data.</text>
</comment>
<gene>
    <name evidence="1" type="ORF">EJB05_26232</name>
</gene>
<dbReference type="AlphaFoldDB" id="A0A5J9UJ91"/>
<dbReference type="EMBL" id="RWGY01000013">
    <property type="protein sequence ID" value="TVU23849.1"/>
    <property type="molecule type" value="Genomic_DNA"/>
</dbReference>
<reference evidence="1 2" key="1">
    <citation type="journal article" date="2019" name="Sci. Rep.">
        <title>A high-quality genome of Eragrostis curvula grass provides insights into Poaceae evolution and supports new strategies to enhance forage quality.</title>
        <authorList>
            <person name="Carballo J."/>
            <person name="Santos B.A.C.M."/>
            <person name="Zappacosta D."/>
            <person name="Garbus I."/>
            <person name="Selva J.P."/>
            <person name="Gallo C.A."/>
            <person name="Diaz A."/>
            <person name="Albertini E."/>
            <person name="Caccamo M."/>
            <person name="Echenique V."/>
        </authorList>
    </citation>
    <scope>NUCLEOTIDE SEQUENCE [LARGE SCALE GENOMIC DNA]</scope>
    <source>
        <strain evidence="2">cv. Victoria</strain>
        <tissue evidence="1">Leaf</tissue>
    </source>
</reference>
<proteinExistence type="predicted"/>
<keyword evidence="2" id="KW-1185">Reference proteome</keyword>
<dbReference type="Gramene" id="TVU23849">
    <property type="protein sequence ID" value="TVU23849"/>
    <property type="gene ID" value="EJB05_26232"/>
</dbReference>
<name>A0A5J9UJ91_9POAL</name>
<organism evidence="1 2">
    <name type="scientific">Eragrostis curvula</name>
    <name type="common">weeping love grass</name>
    <dbReference type="NCBI Taxonomy" id="38414"/>
    <lineage>
        <taxon>Eukaryota</taxon>
        <taxon>Viridiplantae</taxon>
        <taxon>Streptophyta</taxon>
        <taxon>Embryophyta</taxon>
        <taxon>Tracheophyta</taxon>
        <taxon>Spermatophyta</taxon>
        <taxon>Magnoliopsida</taxon>
        <taxon>Liliopsida</taxon>
        <taxon>Poales</taxon>
        <taxon>Poaceae</taxon>
        <taxon>PACMAD clade</taxon>
        <taxon>Chloridoideae</taxon>
        <taxon>Eragrostideae</taxon>
        <taxon>Eragrostidinae</taxon>
        <taxon>Eragrostis</taxon>
    </lineage>
</organism>
<dbReference type="Proteomes" id="UP000324897">
    <property type="component" value="Chromosome 2"/>
</dbReference>